<reference evidence="1 2" key="1">
    <citation type="submission" date="2024-09" db="EMBL/GenBank/DDBJ databases">
        <title>Chromosome-scale assembly of Riccia sorocarpa.</title>
        <authorList>
            <person name="Paukszto L."/>
        </authorList>
    </citation>
    <scope>NUCLEOTIDE SEQUENCE [LARGE SCALE GENOMIC DNA]</scope>
    <source>
        <strain evidence="1">LP-2024</strain>
        <tissue evidence="1">Aerial parts of the thallus</tissue>
    </source>
</reference>
<comment type="caution">
    <text evidence="1">The sequence shown here is derived from an EMBL/GenBank/DDBJ whole genome shotgun (WGS) entry which is preliminary data.</text>
</comment>
<evidence type="ECO:0000313" key="1">
    <source>
        <dbReference type="EMBL" id="KAL3701348.1"/>
    </source>
</evidence>
<name>A0ABD3ICC3_9MARC</name>
<dbReference type="Proteomes" id="UP001633002">
    <property type="component" value="Unassembled WGS sequence"/>
</dbReference>
<sequence>MIELVLLAGTETSAHFTVTGSELRSDLVSEVNVVRGVPGDVFYAAHTTVTGPLTPSTSGKSHTAILTAVEKFCFSSPPSAVPCMKEVSDMQYSYIDRAGAMSYELKHTGAAKLKWHTIPALPSTRCGRSVHDDHHEPLTVRAGFIKPSWAKQTGRALPVIRLRSPATTALNPVPTSRLRLLFS</sequence>
<gene>
    <name evidence="1" type="ORF">R1sor_019370</name>
</gene>
<keyword evidence="2" id="KW-1185">Reference proteome</keyword>
<evidence type="ECO:0000313" key="2">
    <source>
        <dbReference type="Proteomes" id="UP001633002"/>
    </source>
</evidence>
<proteinExistence type="predicted"/>
<protein>
    <submittedName>
        <fullName evidence="1">Uncharacterized protein</fullName>
    </submittedName>
</protein>
<dbReference type="AlphaFoldDB" id="A0ABD3ICC3"/>
<organism evidence="1 2">
    <name type="scientific">Riccia sorocarpa</name>
    <dbReference type="NCBI Taxonomy" id="122646"/>
    <lineage>
        <taxon>Eukaryota</taxon>
        <taxon>Viridiplantae</taxon>
        <taxon>Streptophyta</taxon>
        <taxon>Embryophyta</taxon>
        <taxon>Marchantiophyta</taxon>
        <taxon>Marchantiopsida</taxon>
        <taxon>Marchantiidae</taxon>
        <taxon>Marchantiales</taxon>
        <taxon>Ricciaceae</taxon>
        <taxon>Riccia</taxon>
    </lineage>
</organism>
<accession>A0ABD3ICC3</accession>
<dbReference type="EMBL" id="JBJQOH010000001">
    <property type="protein sequence ID" value="KAL3701348.1"/>
    <property type="molecule type" value="Genomic_DNA"/>
</dbReference>